<name>A0A814VEY9_9BILA</name>
<accession>A0A814VEY9</accession>
<sequence length="144" mass="15518">MGTCATTKKTIPNVGVDKYNLHTGRSASTGASTCIIIVVLFKDNNNIFIEHRNSLPEPVDDESMKNCLMYVAAHVNSLNTIKSMISGLLCPIAGLDLATHIFAPESQLESLVRFCHACINMNEQPMSTFLASTQACIGLGQSSI</sequence>
<organism evidence="1 2">
    <name type="scientific">Adineta steineri</name>
    <dbReference type="NCBI Taxonomy" id="433720"/>
    <lineage>
        <taxon>Eukaryota</taxon>
        <taxon>Metazoa</taxon>
        <taxon>Spiralia</taxon>
        <taxon>Gnathifera</taxon>
        <taxon>Rotifera</taxon>
        <taxon>Eurotatoria</taxon>
        <taxon>Bdelloidea</taxon>
        <taxon>Adinetida</taxon>
        <taxon>Adinetidae</taxon>
        <taxon>Adineta</taxon>
    </lineage>
</organism>
<dbReference type="AlphaFoldDB" id="A0A814VEY9"/>
<evidence type="ECO:0000313" key="1">
    <source>
        <dbReference type="EMBL" id="CAF1190059.1"/>
    </source>
</evidence>
<evidence type="ECO:0000313" key="2">
    <source>
        <dbReference type="Proteomes" id="UP000663845"/>
    </source>
</evidence>
<dbReference type="Proteomes" id="UP000663845">
    <property type="component" value="Unassembled WGS sequence"/>
</dbReference>
<gene>
    <name evidence="1" type="ORF">JYZ213_LOCUS26287</name>
</gene>
<proteinExistence type="predicted"/>
<dbReference type="EMBL" id="CAJNOG010000348">
    <property type="protein sequence ID" value="CAF1190059.1"/>
    <property type="molecule type" value="Genomic_DNA"/>
</dbReference>
<comment type="caution">
    <text evidence="1">The sequence shown here is derived from an EMBL/GenBank/DDBJ whole genome shotgun (WGS) entry which is preliminary data.</text>
</comment>
<protein>
    <submittedName>
        <fullName evidence="1">Uncharacterized protein</fullName>
    </submittedName>
</protein>
<reference evidence="1" key="1">
    <citation type="submission" date="2021-02" db="EMBL/GenBank/DDBJ databases">
        <authorList>
            <person name="Nowell W R."/>
        </authorList>
    </citation>
    <scope>NUCLEOTIDE SEQUENCE</scope>
</reference>